<organism evidence="1 2">
    <name type="scientific">Chlamydomonas eustigma</name>
    <dbReference type="NCBI Taxonomy" id="1157962"/>
    <lineage>
        <taxon>Eukaryota</taxon>
        <taxon>Viridiplantae</taxon>
        <taxon>Chlorophyta</taxon>
        <taxon>core chlorophytes</taxon>
        <taxon>Chlorophyceae</taxon>
        <taxon>CS clade</taxon>
        <taxon>Chlamydomonadales</taxon>
        <taxon>Chlamydomonadaceae</taxon>
        <taxon>Chlamydomonas</taxon>
    </lineage>
</organism>
<evidence type="ECO:0000313" key="1">
    <source>
        <dbReference type="EMBL" id="GAX83644.1"/>
    </source>
</evidence>
<gene>
    <name evidence="1" type="ORF">CEUSTIGMA_g11068.t1</name>
</gene>
<evidence type="ECO:0000313" key="2">
    <source>
        <dbReference type="Proteomes" id="UP000232323"/>
    </source>
</evidence>
<reference evidence="1 2" key="1">
    <citation type="submission" date="2017-08" db="EMBL/GenBank/DDBJ databases">
        <title>Acidophilic green algal genome provides insights into adaptation to an acidic environment.</title>
        <authorList>
            <person name="Hirooka S."/>
            <person name="Hirose Y."/>
            <person name="Kanesaki Y."/>
            <person name="Higuchi S."/>
            <person name="Fujiwara T."/>
            <person name="Onuma R."/>
            <person name="Era A."/>
            <person name="Ohbayashi R."/>
            <person name="Uzuka A."/>
            <person name="Nozaki H."/>
            <person name="Yoshikawa H."/>
            <person name="Miyagishima S.Y."/>
        </authorList>
    </citation>
    <scope>NUCLEOTIDE SEQUENCE [LARGE SCALE GENOMIC DNA]</scope>
    <source>
        <strain evidence="1 2">NIES-2499</strain>
    </source>
</reference>
<accession>A0A250XKP2</accession>
<name>A0A250XKP2_9CHLO</name>
<protein>
    <submittedName>
        <fullName evidence="1">Uncharacterized protein</fullName>
    </submittedName>
</protein>
<dbReference type="AlphaFoldDB" id="A0A250XKP2"/>
<dbReference type="EMBL" id="BEGY01000103">
    <property type="protein sequence ID" value="GAX83644.1"/>
    <property type="molecule type" value="Genomic_DNA"/>
</dbReference>
<keyword evidence="2" id="KW-1185">Reference proteome</keyword>
<sequence>MLLKPEDQLLESGQPALIPVTTSEQQYSSIAVALGALDDIYQCASHAQQLSELQPEAAADLKLSEHMSPEVVSLSLFLQNVPPHLLQLDEQLLHNLLVSVIDRRGPQQFYSLVWKGIKEALRMDDCDSSECFTAGQALLQVAASADCKYELSMKAAAMTNEENKPEQQAPPLEEPIISTCLEPEVDVILDDIQRNSTPSKRLWTLYSTVHIDVFDLVGEKIKKQALAAATFGDASLTSEDLAESQDDKPSFPNPAQRLLLCITSYNALCSCKGLKGLRVGQGPTVAAAVSKGASNGHEALKYVVSRLRLDILCMAALQDLASMQNATGRQLHALLVSIVELSAPMRPAPAVKAWQSEPQLEGGVKRAASATLIRSVLSDWQLGHSSLAALDEALLEVALPSASLGMTAQLVSLRACLGMPLSPALTRLVEDAVLLQASGTEATARLLGLIQDAALAEEVAKECGDDEECREERMAAESTPPLECLNLITMQNSDEKDRCAIDEARLSELESLSSLFDVSCGTDAFWADNHDSKITSGSNEVFGSGEVDGYEGCVDTELLLNKTYVALAMADQRVWDSPHFLFRVYPQLFQSCIELGAAPGDLLSEKYCSTLTSMLQQGSRSAKLHKVILNDVELLHAVATVLCQNRDKQHEEVDGHTLPLASEVQRHASLSIMGNVDVMHSFQSHCAHVLCEGLSKGFIRVKPWLRLLDVLVCSRVACPQLVAVLTWALAGTSCHQSPFGRTREEFLRICKLWYGLLPAKDWKHQSNQSLHVSLSGETSMWNTTGSVGTVSPASNAGLQTNLRTSILIPGVGILAESTLESCLKMARSVIDGDISVPTVSEWKLAVLTKFPELDDDLLETEFDAVNIN</sequence>
<proteinExistence type="predicted"/>
<dbReference type="Proteomes" id="UP000232323">
    <property type="component" value="Unassembled WGS sequence"/>
</dbReference>
<comment type="caution">
    <text evidence="1">The sequence shown here is derived from an EMBL/GenBank/DDBJ whole genome shotgun (WGS) entry which is preliminary data.</text>
</comment>